<comment type="caution">
    <text evidence="1">The sequence shown here is derived from an EMBL/GenBank/DDBJ whole genome shotgun (WGS) entry which is preliminary data.</text>
</comment>
<name>A0A8S4FR04_PLUXY</name>
<sequence length="84" mass="9556">MVYRLEAYNSRKGFTSVTGNGPLADGALLAPHLLPDCLRRAALDVAARHQPPHVRRRHLIQEMAQQYRRELSEPELLESLFLPP</sequence>
<protein>
    <submittedName>
        <fullName evidence="1">(diamondback moth) hypothetical protein</fullName>
    </submittedName>
</protein>
<dbReference type="AlphaFoldDB" id="A0A8S4FR04"/>
<accession>A0A8S4FR04</accession>
<evidence type="ECO:0000313" key="1">
    <source>
        <dbReference type="EMBL" id="CAG9130061.1"/>
    </source>
</evidence>
<dbReference type="EMBL" id="CAJHNJ030000040">
    <property type="protein sequence ID" value="CAG9130061.1"/>
    <property type="molecule type" value="Genomic_DNA"/>
</dbReference>
<evidence type="ECO:0000313" key="2">
    <source>
        <dbReference type="Proteomes" id="UP000653454"/>
    </source>
</evidence>
<reference evidence="1" key="1">
    <citation type="submission" date="2020-11" db="EMBL/GenBank/DDBJ databases">
        <authorList>
            <person name="Whiteford S."/>
        </authorList>
    </citation>
    <scope>NUCLEOTIDE SEQUENCE</scope>
</reference>
<dbReference type="Proteomes" id="UP000653454">
    <property type="component" value="Unassembled WGS sequence"/>
</dbReference>
<proteinExistence type="predicted"/>
<gene>
    <name evidence="1" type="ORF">PLXY2_LOCUS9791</name>
</gene>
<organism evidence="1 2">
    <name type="scientific">Plutella xylostella</name>
    <name type="common">Diamondback moth</name>
    <name type="synonym">Plutella maculipennis</name>
    <dbReference type="NCBI Taxonomy" id="51655"/>
    <lineage>
        <taxon>Eukaryota</taxon>
        <taxon>Metazoa</taxon>
        <taxon>Ecdysozoa</taxon>
        <taxon>Arthropoda</taxon>
        <taxon>Hexapoda</taxon>
        <taxon>Insecta</taxon>
        <taxon>Pterygota</taxon>
        <taxon>Neoptera</taxon>
        <taxon>Endopterygota</taxon>
        <taxon>Lepidoptera</taxon>
        <taxon>Glossata</taxon>
        <taxon>Ditrysia</taxon>
        <taxon>Yponomeutoidea</taxon>
        <taxon>Plutellidae</taxon>
        <taxon>Plutella</taxon>
    </lineage>
</organism>
<keyword evidence="2" id="KW-1185">Reference proteome</keyword>